<dbReference type="InterPro" id="IPR018467">
    <property type="entry name" value="CCT_CS"/>
</dbReference>
<dbReference type="GO" id="GO:0031347">
    <property type="term" value="P:regulation of defense response"/>
    <property type="evidence" value="ECO:0007669"/>
    <property type="project" value="UniProtKB-UniRule"/>
</dbReference>
<feature type="compositionally biased region" description="Basic and acidic residues" evidence="3">
    <location>
        <begin position="251"/>
        <end position="277"/>
    </location>
</feature>
<comment type="subcellular location">
    <subcellularLocation>
        <location evidence="2">Nucleus</location>
    </subcellularLocation>
</comment>
<keyword evidence="6" id="KW-1185">Reference proteome</keyword>
<dbReference type="PANTHER" id="PTHR33077">
    <property type="entry name" value="PROTEIN TIFY 4A-RELATED-RELATED"/>
    <property type="match status" value="1"/>
</dbReference>
<name>A0AAV5MDW9_9ROSI</name>
<keyword evidence="2" id="KW-0539">Nucleus</keyword>
<comment type="function">
    <text evidence="2">Repressor of jasmonate responses.</text>
</comment>
<dbReference type="PROSITE" id="PS51320">
    <property type="entry name" value="TIFY"/>
    <property type="match status" value="1"/>
</dbReference>
<dbReference type="GO" id="GO:0009611">
    <property type="term" value="P:response to wounding"/>
    <property type="evidence" value="ECO:0007669"/>
    <property type="project" value="UniProtKB-UniRule"/>
</dbReference>
<dbReference type="Proteomes" id="UP001054252">
    <property type="component" value="Unassembled WGS sequence"/>
</dbReference>
<dbReference type="InterPro" id="IPR040390">
    <property type="entry name" value="TIFY/JAZ"/>
</dbReference>
<dbReference type="AlphaFoldDB" id="A0AAV5MDW9"/>
<comment type="similarity">
    <text evidence="1 2">Belongs to the TIFY/JAZ family.</text>
</comment>
<comment type="domain">
    <text evidence="2">The jas domain is required for interaction with COI1.</text>
</comment>
<dbReference type="Pfam" id="PF09425">
    <property type="entry name" value="Jas_motif"/>
    <property type="match status" value="1"/>
</dbReference>
<gene>
    <name evidence="5" type="ORF">SLEP1_g54547</name>
</gene>
<proteinExistence type="inferred from homology"/>
<keyword evidence="2" id="KW-1184">Jasmonic acid signaling pathway</keyword>
<feature type="domain" description="Tify" evidence="4">
    <location>
        <begin position="111"/>
        <end position="146"/>
    </location>
</feature>
<evidence type="ECO:0000259" key="4">
    <source>
        <dbReference type="PROSITE" id="PS51320"/>
    </source>
</evidence>
<protein>
    <recommendedName>
        <fullName evidence="2">Protein TIFY</fullName>
    </recommendedName>
    <alternativeName>
        <fullName evidence="2">Jasmonate ZIM domain-containing protein</fullName>
    </alternativeName>
</protein>
<evidence type="ECO:0000256" key="1">
    <source>
        <dbReference type="ARBA" id="ARBA00008614"/>
    </source>
</evidence>
<evidence type="ECO:0000313" key="6">
    <source>
        <dbReference type="Proteomes" id="UP001054252"/>
    </source>
</evidence>
<evidence type="ECO:0000313" key="5">
    <source>
        <dbReference type="EMBL" id="GKV47668.1"/>
    </source>
</evidence>
<dbReference type="EMBL" id="BPVZ01000233">
    <property type="protein sequence ID" value="GKV47668.1"/>
    <property type="molecule type" value="Genomic_DNA"/>
</dbReference>
<evidence type="ECO:0000256" key="2">
    <source>
        <dbReference type="RuleBase" id="RU369065"/>
    </source>
</evidence>
<comment type="caution">
    <text evidence="5">The sequence shown here is derived from an EMBL/GenBank/DDBJ whole genome shotgun (WGS) entry which is preliminary data.</text>
</comment>
<accession>A0AAV5MDW9</accession>
<dbReference type="GO" id="GO:0005634">
    <property type="term" value="C:nucleus"/>
    <property type="evidence" value="ECO:0007669"/>
    <property type="project" value="UniProtKB-SubCell"/>
</dbReference>
<dbReference type="SMART" id="SM00979">
    <property type="entry name" value="TIFY"/>
    <property type="match status" value="1"/>
</dbReference>
<dbReference type="InterPro" id="IPR010399">
    <property type="entry name" value="Tify_dom"/>
</dbReference>
<dbReference type="GO" id="GO:2000022">
    <property type="term" value="P:regulation of jasmonic acid mediated signaling pathway"/>
    <property type="evidence" value="ECO:0007669"/>
    <property type="project" value="UniProtKB-UniRule"/>
</dbReference>
<sequence length="277" mass="29917">MSSSGQKSSRAAERSSFVNMLSQYLKEKRNMGDLAGGNMAAKLEAKGLPVTTMNLLRDVENSTENSRPKATASASNVKPSDFFSNVSGAGNFGSMEEAANRTDFRKPETTEMLKTAPLTIFFAGQVLVYNDFPAEKVQEIMALAGQVCSSISTGFVSDIETSGQKLNPKNTETNIPDLNIASTSGSSPVAEQPSVDRTQSIGSDLQIAKINSFLGQTAKNSLHRFFEKRKDRATARAPYNVQNRRGSPPPKPDEGNSSHQDEGQSSKEGLKDLDLKL</sequence>
<evidence type="ECO:0000256" key="3">
    <source>
        <dbReference type="SAM" id="MobiDB-lite"/>
    </source>
</evidence>
<dbReference type="Pfam" id="PF06200">
    <property type="entry name" value="tify"/>
    <property type="match status" value="1"/>
</dbReference>
<reference evidence="5 6" key="1">
    <citation type="journal article" date="2021" name="Commun. Biol.">
        <title>The genome of Shorea leprosula (Dipterocarpaceae) highlights the ecological relevance of drought in aseasonal tropical rainforests.</title>
        <authorList>
            <person name="Ng K.K.S."/>
            <person name="Kobayashi M.J."/>
            <person name="Fawcett J.A."/>
            <person name="Hatakeyama M."/>
            <person name="Paape T."/>
            <person name="Ng C.H."/>
            <person name="Ang C.C."/>
            <person name="Tnah L.H."/>
            <person name="Lee C.T."/>
            <person name="Nishiyama T."/>
            <person name="Sese J."/>
            <person name="O'Brien M.J."/>
            <person name="Copetti D."/>
            <person name="Mohd Noor M.I."/>
            <person name="Ong R.C."/>
            <person name="Putra M."/>
            <person name="Sireger I.Z."/>
            <person name="Indrioko S."/>
            <person name="Kosugi Y."/>
            <person name="Izuno A."/>
            <person name="Isagi Y."/>
            <person name="Lee S.L."/>
            <person name="Shimizu K.K."/>
        </authorList>
    </citation>
    <scope>NUCLEOTIDE SEQUENCE [LARGE SCALE GENOMIC DNA]</scope>
    <source>
        <strain evidence="5">214</strain>
    </source>
</reference>
<dbReference type="PANTHER" id="PTHR33077:SF52">
    <property type="entry name" value="PROTEIN TIFY 11D"/>
    <property type="match status" value="1"/>
</dbReference>
<organism evidence="5 6">
    <name type="scientific">Rubroshorea leprosula</name>
    <dbReference type="NCBI Taxonomy" id="152421"/>
    <lineage>
        <taxon>Eukaryota</taxon>
        <taxon>Viridiplantae</taxon>
        <taxon>Streptophyta</taxon>
        <taxon>Embryophyta</taxon>
        <taxon>Tracheophyta</taxon>
        <taxon>Spermatophyta</taxon>
        <taxon>Magnoliopsida</taxon>
        <taxon>eudicotyledons</taxon>
        <taxon>Gunneridae</taxon>
        <taxon>Pentapetalae</taxon>
        <taxon>rosids</taxon>
        <taxon>malvids</taxon>
        <taxon>Malvales</taxon>
        <taxon>Dipterocarpaceae</taxon>
        <taxon>Rubroshorea</taxon>
    </lineage>
</organism>
<feature type="region of interest" description="Disordered" evidence="3">
    <location>
        <begin position="229"/>
        <end position="277"/>
    </location>
</feature>
<feature type="region of interest" description="Disordered" evidence="3">
    <location>
        <begin position="161"/>
        <end position="198"/>
    </location>
</feature>